<dbReference type="InParanoid" id="A0A1Y1UCY8"/>
<evidence type="ECO:0000256" key="2">
    <source>
        <dbReference type="SAM" id="SignalP"/>
    </source>
</evidence>
<keyword evidence="5" id="KW-1185">Reference proteome</keyword>
<dbReference type="AlphaFoldDB" id="A0A1Y1UCY8"/>
<gene>
    <name evidence="4" type="ORF">BD324DRAFT_629536</name>
</gene>
<organism evidence="4 5">
    <name type="scientific">Kockovaella imperatae</name>
    <dbReference type="NCBI Taxonomy" id="4999"/>
    <lineage>
        <taxon>Eukaryota</taxon>
        <taxon>Fungi</taxon>
        <taxon>Dikarya</taxon>
        <taxon>Basidiomycota</taxon>
        <taxon>Agaricomycotina</taxon>
        <taxon>Tremellomycetes</taxon>
        <taxon>Tremellales</taxon>
        <taxon>Cuniculitremaceae</taxon>
        <taxon>Kockovaella</taxon>
    </lineage>
</organism>
<evidence type="ECO:0000256" key="1">
    <source>
        <dbReference type="SAM" id="MobiDB-lite"/>
    </source>
</evidence>
<feature type="region of interest" description="Disordered" evidence="1">
    <location>
        <begin position="66"/>
        <end position="88"/>
    </location>
</feature>
<dbReference type="GeneID" id="33558030"/>
<sequence>MLVSSFAILATLLPALASTHNPPPALKHRRFAQEVKARDGLAVAGPAPRANSAHAEAHRVIKKAIRKRDTATCRPRASASAAESAASASPAPAAAAALSAAPSQAAAVESASPSPAWSASPSPSASPSAPDNQQAWAQQAAAPSASPSPSSSSGGGGGVSVGVSVNVGNLLQVTGNCGWCDSNSNQPNGAEWWLNCGLDSGGWNPPFVSCQELVAVDLDASGVFAPCAQYIDMFNQYGSQYGIHPIMLASFAMQESTCNAGATGKNGEAGLMQITPANCQAGNNCWDPNYNIQRGAQLFSQMVASNGGNCIAAIGNYNGWYSGMTQTSVYNTPICTQQQNLDYLFQFTNGWMQNKNAYSMGSFFNLARCG</sequence>
<dbReference type="OrthoDB" id="2537480at2759"/>
<dbReference type="RefSeq" id="XP_021870047.1">
    <property type="nucleotide sequence ID" value="XM_022016221.1"/>
</dbReference>
<dbReference type="SUPFAM" id="SSF53955">
    <property type="entry name" value="Lysozyme-like"/>
    <property type="match status" value="1"/>
</dbReference>
<evidence type="ECO:0000313" key="4">
    <source>
        <dbReference type="EMBL" id="ORX35918.1"/>
    </source>
</evidence>
<feature type="region of interest" description="Disordered" evidence="1">
    <location>
        <begin position="109"/>
        <end position="158"/>
    </location>
</feature>
<protein>
    <recommendedName>
        <fullName evidence="3">Transglycosylase SLT domain-containing protein</fullName>
    </recommendedName>
</protein>
<reference evidence="4 5" key="1">
    <citation type="submission" date="2017-03" db="EMBL/GenBank/DDBJ databases">
        <title>Widespread Adenine N6-methylation of Active Genes in Fungi.</title>
        <authorList>
            <consortium name="DOE Joint Genome Institute"/>
            <person name="Mondo S.J."/>
            <person name="Dannebaum R.O."/>
            <person name="Kuo R.C."/>
            <person name="Louie K.B."/>
            <person name="Bewick A.J."/>
            <person name="Labutti K."/>
            <person name="Haridas S."/>
            <person name="Kuo A."/>
            <person name="Salamov A."/>
            <person name="Ahrendt S.R."/>
            <person name="Lau R."/>
            <person name="Bowen B.P."/>
            <person name="Lipzen A."/>
            <person name="Sullivan W."/>
            <person name="Andreopoulos W.B."/>
            <person name="Clum A."/>
            <person name="Lindquist E."/>
            <person name="Daum C."/>
            <person name="Northen T.R."/>
            <person name="Ramamoorthy G."/>
            <person name="Schmitz R.J."/>
            <person name="Gryganskyi A."/>
            <person name="Culley D."/>
            <person name="Magnuson J."/>
            <person name="James T.Y."/>
            <person name="O'Malley M.A."/>
            <person name="Stajich J.E."/>
            <person name="Spatafora J.W."/>
            <person name="Visel A."/>
            <person name="Grigoriev I.V."/>
        </authorList>
    </citation>
    <scope>NUCLEOTIDE SEQUENCE [LARGE SCALE GENOMIC DNA]</scope>
    <source>
        <strain evidence="4 5">NRRL Y-17943</strain>
    </source>
</reference>
<keyword evidence="2" id="KW-0732">Signal</keyword>
<feature type="compositionally biased region" description="Low complexity" evidence="1">
    <location>
        <begin position="109"/>
        <end position="130"/>
    </location>
</feature>
<evidence type="ECO:0000259" key="3">
    <source>
        <dbReference type="Pfam" id="PF01464"/>
    </source>
</evidence>
<accession>A0A1Y1UCY8</accession>
<dbReference type="InterPro" id="IPR023346">
    <property type="entry name" value="Lysozyme-like_dom_sf"/>
</dbReference>
<dbReference type="Pfam" id="PF01464">
    <property type="entry name" value="SLT"/>
    <property type="match status" value="1"/>
</dbReference>
<comment type="caution">
    <text evidence="4">The sequence shown here is derived from an EMBL/GenBank/DDBJ whole genome shotgun (WGS) entry which is preliminary data.</text>
</comment>
<dbReference type="EMBL" id="NBSH01000009">
    <property type="protein sequence ID" value="ORX35918.1"/>
    <property type="molecule type" value="Genomic_DNA"/>
</dbReference>
<name>A0A1Y1UCY8_9TREE</name>
<dbReference type="Gene3D" id="1.10.530.10">
    <property type="match status" value="1"/>
</dbReference>
<proteinExistence type="predicted"/>
<feature type="domain" description="Transglycosylase SLT" evidence="3">
    <location>
        <begin position="233"/>
        <end position="319"/>
    </location>
</feature>
<dbReference type="InterPro" id="IPR008258">
    <property type="entry name" value="Transglycosylase_SLT_dom_1"/>
</dbReference>
<feature type="compositionally biased region" description="Low complexity" evidence="1">
    <location>
        <begin position="140"/>
        <end position="152"/>
    </location>
</feature>
<evidence type="ECO:0000313" key="5">
    <source>
        <dbReference type="Proteomes" id="UP000193218"/>
    </source>
</evidence>
<feature type="chain" id="PRO_5013118724" description="Transglycosylase SLT domain-containing protein" evidence="2">
    <location>
        <begin position="18"/>
        <end position="370"/>
    </location>
</feature>
<feature type="compositionally biased region" description="Low complexity" evidence="1">
    <location>
        <begin position="77"/>
        <end position="88"/>
    </location>
</feature>
<dbReference type="Proteomes" id="UP000193218">
    <property type="component" value="Unassembled WGS sequence"/>
</dbReference>
<feature type="signal peptide" evidence="2">
    <location>
        <begin position="1"/>
        <end position="17"/>
    </location>
</feature>